<dbReference type="EMBL" id="JBDJNQ010000004">
    <property type="protein sequence ID" value="MEN5377603.1"/>
    <property type="molecule type" value="Genomic_DNA"/>
</dbReference>
<feature type="domain" description="Pyruvate carboxyltransferase" evidence="4">
    <location>
        <begin position="6"/>
        <end position="280"/>
    </location>
</feature>
<gene>
    <name evidence="5" type="ORF">ABE541_10050</name>
</gene>
<organism evidence="5 6">
    <name type="scientific">Sphingobacterium kitahiroshimense</name>
    <dbReference type="NCBI Taxonomy" id="470446"/>
    <lineage>
        <taxon>Bacteria</taxon>
        <taxon>Pseudomonadati</taxon>
        <taxon>Bacteroidota</taxon>
        <taxon>Sphingobacteriia</taxon>
        <taxon>Sphingobacteriales</taxon>
        <taxon>Sphingobacteriaceae</taxon>
        <taxon>Sphingobacterium</taxon>
    </lineage>
</organism>
<dbReference type="GO" id="GO:0016829">
    <property type="term" value="F:lyase activity"/>
    <property type="evidence" value="ECO:0007669"/>
    <property type="project" value="UniProtKB-KW"/>
</dbReference>
<comment type="caution">
    <text evidence="5">The sequence shown here is derived from an EMBL/GenBank/DDBJ whole genome shotgun (WGS) entry which is preliminary data.</text>
</comment>
<dbReference type="InterPro" id="IPR013785">
    <property type="entry name" value="Aldolase_TIM"/>
</dbReference>
<keyword evidence="3 5" id="KW-0456">Lyase</keyword>
<sequence length="281" mass="31306">MPKKEDIILVECPRDAIQGISHVIPTEKKVKYLNMLLESELFDWLDCGSFVSPKAVPQLADTEEVLRQLNTSGKTKLLGIIANEQGALRAVKSDNLTYLGYPFSISEVFQQRNTNASIIDSFERLKGIVEIAHQHKKEMVVYISMAFGNPFGDFWSNELVLDWMDNIAALGVVEFSLADTTSEATLLQITQLFEQALQRFPTLNIGAHFHSPKASSLDKINAAYLAGCRKFDGAILGYGGCPFAEDELVGNIPTEDLIYYFERKGQDKILTFGGEFINLIA</sequence>
<dbReference type="InterPro" id="IPR043594">
    <property type="entry name" value="HMGL"/>
</dbReference>
<dbReference type="CDD" id="cd07938">
    <property type="entry name" value="DRE_TIM_HMGL"/>
    <property type="match status" value="1"/>
</dbReference>
<evidence type="ECO:0000259" key="4">
    <source>
        <dbReference type="PROSITE" id="PS50991"/>
    </source>
</evidence>
<dbReference type="Pfam" id="PF00682">
    <property type="entry name" value="HMGL-like"/>
    <property type="match status" value="1"/>
</dbReference>
<dbReference type="RefSeq" id="WP_346581195.1">
    <property type="nucleotide sequence ID" value="NZ_JBDJLH010000002.1"/>
</dbReference>
<evidence type="ECO:0000256" key="3">
    <source>
        <dbReference type="ARBA" id="ARBA00023239"/>
    </source>
</evidence>
<dbReference type="Gene3D" id="3.20.20.70">
    <property type="entry name" value="Aldolase class I"/>
    <property type="match status" value="1"/>
</dbReference>
<evidence type="ECO:0000256" key="2">
    <source>
        <dbReference type="ARBA" id="ARBA00022723"/>
    </source>
</evidence>
<dbReference type="Proteomes" id="UP001409291">
    <property type="component" value="Unassembled WGS sequence"/>
</dbReference>
<dbReference type="PANTHER" id="PTHR42738">
    <property type="entry name" value="HYDROXYMETHYLGLUTARYL-COA LYASE"/>
    <property type="match status" value="1"/>
</dbReference>
<name>A0ABV0BUF9_9SPHI</name>
<reference evidence="5 6" key="1">
    <citation type="submission" date="2024-04" db="EMBL/GenBank/DDBJ databases">
        <title>WGS of bacteria from Torrens River.</title>
        <authorList>
            <person name="Wyrsch E.R."/>
            <person name="Drigo B."/>
        </authorList>
    </citation>
    <scope>NUCLEOTIDE SEQUENCE [LARGE SCALE GENOMIC DNA]</scope>
    <source>
        <strain evidence="5 6">TWI391</strain>
    </source>
</reference>
<accession>A0ABV0BUF9</accession>
<protein>
    <submittedName>
        <fullName evidence="5">Hydroxymethylglutaryl-CoA lyase</fullName>
    </submittedName>
</protein>
<comment type="similarity">
    <text evidence="1">Belongs to the HMG-CoA lyase family.</text>
</comment>
<proteinExistence type="inferred from homology"/>
<dbReference type="InterPro" id="IPR000891">
    <property type="entry name" value="PYR_CT"/>
</dbReference>
<dbReference type="SUPFAM" id="SSF51569">
    <property type="entry name" value="Aldolase"/>
    <property type="match status" value="1"/>
</dbReference>
<dbReference type="PROSITE" id="PS50991">
    <property type="entry name" value="PYR_CT"/>
    <property type="match status" value="1"/>
</dbReference>
<keyword evidence="2" id="KW-0479">Metal-binding</keyword>
<evidence type="ECO:0000256" key="1">
    <source>
        <dbReference type="ARBA" id="ARBA00009405"/>
    </source>
</evidence>
<dbReference type="PANTHER" id="PTHR42738:SF7">
    <property type="entry name" value="HYDROXYMETHYLGLUTARYL-COA LYASE"/>
    <property type="match status" value="1"/>
</dbReference>
<evidence type="ECO:0000313" key="5">
    <source>
        <dbReference type="EMBL" id="MEN5377603.1"/>
    </source>
</evidence>
<keyword evidence="6" id="KW-1185">Reference proteome</keyword>
<evidence type="ECO:0000313" key="6">
    <source>
        <dbReference type="Proteomes" id="UP001409291"/>
    </source>
</evidence>